<reference evidence="3" key="2">
    <citation type="journal article" date="2022" name="Syst. Appl. Microbiol.">
        <title>Physiological and genomic characterisation of Luteimonas fraxinea sp. nov., a bacterial species associated with trees tolerant to ash dieback.</title>
        <authorList>
            <person name="Ulrich K."/>
            <person name="Becker R."/>
            <person name="Behrendt U."/>
            <person name="Kube M."/>
            <person name="Schneck V."/>
            <person name="Ulrich A."/>
        </authorList>
    </citation>
    <scope>NUCLEOTIDE SEQUENCE</scope>
    <source>
        <strain evidence="3">A1P009</strain>
    </source>
</reference>
<feature type="transmembrane region" description="Helical" evidence="2">
    <location>
        <begin position="224"/>
        <end position="243"/>
    </location>
</feature>
<name>A0ABS8UC70_9GAMM</name>
<feature type="compositionally biased region" description="Low complexity" evidence="1">
    <location>
        <begin position="333"/>
        <end position="359"/>
    </location>
</feature>
<evidence type="ECO:0000256" key="1">
    <source>
        <dbReference type="SAM" id="MobiDB-lite"/>
    </source>
</evidence>
<keyword evidence="4" id="KW-1185">Reference proteome</keyword>
<dbReference type="EMBL" id="JAJQKU010000002">
    <property type="protein sequence ID" value="MCD9096659.1"/>
    <property type="molecule type" value="Genomic_DNA"/>
</dbReference>
<comment type="caution">
    <text evidence="3">The sequence shown here is derived from an EMBL/GenBank/DDBJ whole genome shotgun (WGS) entry which is preliminary data.</text>
</comment>
<feature type="compositionally biased region" description="Basic and acidic residues" evidence="1">
    <location>
        <begin position="90"/>
        <end position="103"/>
    </location>
</feature>
<keyword evidence="2" id="KW-1133">Transmembrane helix</keyword>
<proteinExistence type="predicted"/>
<dbReference type="Proteomes" id="UP001430360">
    <property type="component" value="Unassembled WGS sequence"/>
</dbReference>
<evidence type="ECO:0000313" key="3">
    <source>
        <dbReference type="EMBL" id="MCD9096659.1"/>
    </source>
</evidence>
<feature type="region of interest" description="Disordered" evidence="1">
    <location>
        <begin position="165"/>
        <end position="216"/>
    </location>
</feature>
<organism evidence="3 4">
    <name type="scientific">Luteimonas fraxinea</name>
    <dbReference type="NCBI Taxonomy" id="2901869"/>
    <lineage>
        <taxon>Bacteria</taxon>
        <taxon>Pseudomonadati</taxon>
        <taxon>Pseudomonadota</taxon>
        <taxon>Gammaproteobacteria</taxon>
        <taxon>Lysobacterales</taxon>
        <taxon>Lysobacteraceae</taxon>
        <taxon>Luteimonas</taxon>
    </lineage>
</organism>
<gene>
    <name evidence="3" type="ORF">LTT95_06855</name>
</gene>
<accession>A0ABS8UC70</accession>
<keyword evidence="2" id="KW-0472">Membrane</keyword>
<protein>
    <submittedName>
        <fullName evidence="3">Uncharacterized protein</fullName>
    </submittedName>
</protein>
<feature type="region of interest" description="Disordered" evidence="1">
    <location>
        <begin position="82"/>
        <end position="116"/>
    </location>
</feature>
<feature type="compositionally biased region" description="Pro residues" evidence="1">
    <location>
        <begin position="263"/>
        <end position="283"/>
    </location>
</feature>
<keyword evidence="2" id="KW-0812">Transmembrane</keyword>
<sequence>MTPDELLRQRKQQELLARANAASNTAPSADDALVSENAKQSLKAAGHWAGVLGRRAAEATTQGAAIAAEKARLAAAAAAKKTRQAQAASAERRAAAEQAKAEAENATALTAAPSDNGDLIADGIGRAISPDRAPLVDVAAKPGLLPFENLAPADIAREIQAIHHSSNEEEAASLPEPAIDPNVSPLPEDPLGELPPLPDDAYSEAATASGDATEPTRRRRGWTLALLAVVLVAAGIATFMGFVSEKADGPSKSVSALAVDAPAAPPQPVPLRAPAEPVTPPSAEPVKSSSVQSEAIDPNEVDPLEPTEPKPVLSPSTSRAPTVTPDPAPPAPRATASPKQPLASRAAPRAPAPAPKSASEWQRQAGTDLDAWAKRSGLD</sequence>
<reference evidence="3" key="1">
    <citation type="submission" date="2021-12" db="EMBL/GenBank/DDBJ databases">
        <authorList>
            <person name="Ulrich A."/>
        </authorList>
    </citation>
    <scope>NUCLEOTIDE SEQUENCE</scope>
    <source>
        <strain evidence="3">A1P009</strain>
    </source>
</reference>
<feature type="region of interest" description="Disordered" evidence="1">
    <location>
        <begin position="262"/>
        <end position="379"/>
    </location>
</feature>
<dbReference type="RefSeq" id="WP_232135478.1">
    <property type="nucleotide sequence ID" value="NZ_JAJQKU010000002.1"/>
</dbReference>
<evidence type="ECO:0000313" key="4">
    <source>
        <dbReference type="Proteomes" id="UP001430360"/>
    </source>
</evidence>
<evidence type="ECO:0000256" key="2">
    <source>
        <dbReference type="SAM" id="Phobius"/>
    </source>
</evidence>